<dbReference type="InterPro" id="IPR011989">
    <property type="entry name" value="ARM-like"/>
</dbReference>
<dbReference type="GO" id="GO:0005634">
    <property type="term" value="C:nucleus"/>
    <property type="evidence" value="ECO:0007669"/>
    <property type="project" value="TreeGrafter"/>
</dbReference>
<dbReference type="EMBL" id="JACAGC010000001">
    <property type="protein sequence ID" value="KAF6390076.1"/>
    <property type="molecule type" value="Genomic_DNA"/>
</dbReference>
<organism evidence="4 5">
    <name type="scientific">Rhinolophus ferrumequinum</name>
    <name type="common">Greater horseshoe bat</name>
    <dbReference type="NCBI Taxonomy" id="59479"/>
    <lineage>
        <taxon>Eukaryota</taxon>
        <taxon>Metazoa</taxon>
        <taxon>Chordata</taxon>
        <taxon>Craniata</taxon>
        <taxon>Vertebrata</taxon>
        <taxon>Euteleostomi</taxon>
        <taxon>Mammalia</taxon>
        <taxon>Eutheria</taxon>
        <taxon>Laurasiatheria</taxon>
        <taxon>Chiroptera</taxon>
        <taxon>Yinpterochiroptera</taxon>
        <taxon>Rhinolophoidea</taxon>
        <taxon>Rhinolophidae</taxon>
        <taxon>Rhinolophinae</taxon>
        <taxon>Rhinolophus</taxon>
    </lineage>
</organism>
<proteinExistence type="inferred from homology"/>
<dbReference type="PANTHER" id="PTHR46414:SF3">
    <property type="entry name" value="G-PROTEIN COUPLED RECEPTOR-ASSOCIATED SORTING PROTEIN 1"/>
    <property type="match status" value="1"/>
</dbReference>
<sequence>MTGAEIEPGAQTKAEKKAREEVAGGAERENEVPMVVRPKVRTQAQVMPGAWPETASKAMNGARPKTESKAMNGARPKTESKAMNGARPKTDSHAMPEVRPNFEAMAVGGTWPKTEAIAIGRAHAKTEAKAIPWARFTDEAHAWSQTEFDAKGMFKTEGVSQSNAIAWPLVSTESGSVAKTKTLSMDRELVSVDTKSFPGTKFKSISGLQPLFKSDEETNTGSWGWPRPTAKQEASHNCDFRWVGGSSLSSSFWSGEEVSTRFHRRDKVKAGTRSKQMAEGEAMTRTKSNQELYVVSSSGSEDESIKISWFWDREQTNIRSRPSEETNRRSRFRSKKEVSELCPRYKCEDKVKSWSVAGEEAKSRSNPRARKGVNVRARHRAKQQASIDFLSGSIDEVKESWFWPGGKASNLLSPSFKKEARARAMAKEEANAKAKQEARSKEEFLNGTSFGVSEKSSIVGGASVKSSSQVEDESIVGSWFWTQEEANMGTEASSKSRPRTEVEPIGNSMLENGEKTNMKTGAEATSKSMLADDKEKVTASSCFWAGEETNPEAEEDIILGSWFWVDDKPSVEAGVGATCESRPKSEEEEVISPWFWAREEVDTEDEFGENARPGAEGKTIFGSWFCTGNQAQMDSGAKVNHGTVPGAEEEEPIIGSWFWAGVEACVRAEVSNKSSLEDKEEGIIPSCLGTTEAISMKYRTGARCKFMTGAEEINNECCFWAEENPCVYPNNGGSWMSRPEEEQDAVGSWFWSRKYSRPETTKRPWLWAAEEGNIADVTGEEANPLSKEETMIMSWFWKGDEAIIEATDREESRPHSEEEDIIGSWFWGGEEDKLETAAEAREEDRVAAEEESIVGSWFWAREEAIRKETVFCSKSGPEAEEEEVIVGSWFWAEEDAGLEAGARFETKLWTEEEEIMIGSWFWAGEDSTEAGLQVIEESRSRTEEETIFGSWFWAAKEVSVETETCHASKPEGDEDMIVESWLWSGDKAIHETGRVATCESRAENEEGTAVGSWFRAQGEANNRTGNRTNCESRTVAEEDEAIVGSWFWAGDEAHFESNPRPVFRAICRSRCSTEQEPDTSCRPQNWKEVTVEFKPGPWGRVGFPSPSSFELTKEAAFLFFEMFRVKPKHVELSLEGEEQESLLQPDQPDPEFPFQYEPSYRSVREIREYLRTRESAEPESWSCSCIQCELKIGSGESEELLLLMDKIQDPFIQEISKIAMGMRSASQFTRDFIRDSGVVSLIENLLNYPSSRVRTQFLENMIRMAPPCPNLNMIQTYVCQVCEETLAQTVDSPEQLLGLRLLRSLTTTTDYHTLVAKYISGFLTLLAMGNTKTRFRVLKMLLNLSENPMMTKELLSAEAVSEFMGLFKRKESNDNFQVVLAVFENIGNNIKKEAWFTDDDFSLEPLISAFHEVEELAKELQGKIDDQNDHEAD</sequence>
<gene>
    <name evidence="4" type="ORF">mRhiFer1_005973</name>
</gene>
<comment type="similarity">
    <text evidence="1">Belongs to the GPRASP family.</text>
</comment>
<dbReference type="SUPFAM" id="SSF48371">
    <property type="entry name" value="ARM repeat"/>
    <property type="match status" value="1"/>
</dbReference>
<feature type="region of interest" description="Disordered" evidence="2">
    <location>
        <begin position="1"/>
        <end position="95"/>
    </location>
</feature>
<protein>
    <submittedName>
        <fullName evidence="4">G protein-coupled receptor associated sorting protein 1</fullName>
    </submittedName>
</protein>
<dbReference type="Gene3D" id="1.25.10.10">
    <property type="entry name" value="Leucine-rich Repeat Variant"/>
    <property type="match status" value="1"/>
</dbReference>
<feature type="domain" description="Armadillo repeat-containing" evidence="3">
    <location>
        <begin position="1197"/>
        <end position="1410"/>
    </location>
</feature>
<dbReference type="InterPro" id="IPR043374">
    <property type="entry name" value="GASP1-3"/>
</dbReference>
<feature type="compositionally biased region" description="Basic residues" evidence="2">
    <location>
        <begin position="365"/>
        <end position="378"/>
    </location>
</feature>
<dbReference type="Proteomes" id="UP000585614">
    <property type="component" value="Unassembled WGS sequence"/>
</dbReference>
<accession>A0A7J8AV35</accession>
<feature type="region of interest" description="Disordered" evidence="2">
    <location>
        <begin position="357"/>
        <end position="378"/>
    </location>
</feature>
<evidence type="ECO:0000313" key="5">
    <source>
        <dbReference type="Proteomes" id="UP000585614"/>
    </source>
</evidence>
<evidence type="ECO:0000259" key="3">
    <source>
        <dbReference type="Pfam" id="PF04826"/>
    </source>
</evidence>
<dbReference type="InterPro" id="IPR016024">
    <property type="entry name" value="ARM-type_fold"/>
</dbReference>
<name>A0A7J8AV35_RHIFE</name>
<keyword evidence="4" id="KW-0675">Receptor</keyword>
<evidence type="ECO:0000313" key="4">
    <source>
        <dbReference type="EMBL" id="KAF6390076.1"/>
    </source>
</evidence>
<evidence type="ECO:0000256" key="1">
    <source>
        <dbReference type="ARBA" id="ARBA00011013"/>
    </source>
</evidence>
<reference evidence="4 5" key="1">
    <citation type="journal article" date="2020" name="Nature">
        <title>Six reference-quality genomes reveal evolution of bat adaptations.</title>
        <authorList>
            <person name="Jebb D."/>
            <person name="Huang Z."/>
            <person name="Pippel M."/>
            <person name="Hughes G.M."/>
            <person name="Lavrichenko K."/>
            <person name="Devanna P."/>
            <person name="Winkler S."/>
            <person name="Jermiin L.S."/>
            <person name="Skirmuntt E.C."/>
            <person name="Katzourakis A."/>
            <person name="Burkitt-Gray L."/>
            <person name="Ray D.A."/>
            <person name="Sullivan K.A.M."/>
            <person name="Roscito J.G."/>
            <person name="Kirilenko B.M."/>
            <person name="Davalos L.M."/>
            <person name="Corthals A.P."/>
            <person name="Power M.L."/>
            <person name="Jones G."/>
            <person name="Ransome R.D."/>
            <person name="Dechmann D.K.N."/>
            <person name="Locatelli A.G."/>
            <person name="Puechmaille S.J."/>
            <person name="Fedrigo O."/>
            <person name="Jarvis E.D."/>
            <person name="Hiller M."/>
            <person name="Vernes S.C."/>
            <person name="Myers E.W."/>
            <person name="Teeling E.C."/>
        </authorList>
    </citation>
    <scope>NUCLEOTIDE SEQUENCE [LARGE SCALE GENOMIC DNA]</scope>
    <source>
        <strain evidence="4">MRhiFer1</strain>
        <tissue evidence="4">Lung</tissue>
    </source>
</reference>
<feature type="compositionally biased region" description="Basic and acidic residues" evidence="2">
    <location>
        <begin position="13"/>
        <end position="31"/>
    </location>
</feature>
<dbReference type="Pfam" id="PF04826">
    <property type="entry name" value="Arm_2"/>
    <property type="match status" value="1"/>
</dbReference>
<dbReference type="InterPro" id="IPR006911">
    <property type="entry name" value="ARM-rpt_dom"/>
</dbReference>
<dbReference type="GO" id="GO:0005829">
    <property type="term" value="C:cytosol"/>
    <property type="evidence" value="ECO:0007669"/>
    <property type="project" value="TreeGrafter"/>
</dbReference>
<comment type="caution">
    <text evidence="4">The sequence shown here is derived from an EMBL/GenBank/DDBJ whole genome shotgun (WGS) entry which is preliminary data.</text>
</comment>
<evidence type="ECO:0000256" key="2">
    <source>
        <dbReference type="SAM" id="MobiDB-lite"/>
    </source>
</evidence>
<dbReference type="PANTHER" id="PTHR46414">
    <property type="entry name" value="PROTEIN BHLHB9-RELATED"/>
    <property type="match status" value="1"/>
</dbReference>